<reference evidence="1 2" key="1">
    <citation type="submission" date="2020-08" db="EMBL/GenBank/DDBJ databases">
        <title>Sequencing the genomes of 1000 actinobacteria strains.</title>
        <authorList>
            <person name="Klenk H.-P."/>
        </authorList>
    </citation>
    <scope>NUCLEOTIDE SEQUENCE [LARGE SCALE GENOMIC DNA]</scope>
    <source>
        <strain evidence="1 2">DSM 45362</strain>
    </source>
</reference>
<gene>
    <name evidence="1" type="ORF">F4553_006004</name>
</gene>
<dbReference type="EMBL" id="JACHMN010000003">
    <property type="protein sequence ID" value="MBB5872570.1"/>
    <property type="molecule type" value="Genomic_DNA"/>
</dbReference>
<keyword evidence="2" id="KW-1185">Reference proteome</keyword>
<dbReference type="AlphaFoldDB" id="A0A841C0T2"/>
<proteinExistence type="predicted"/>
<protein>
    <submittedName>
        <fullName evidence="1">Uncharacterized protein</fullName>
    </submittedName>
</protein>
<organism evidence="1 2">
    <name type="scientific">Allocatelliglobosispora scoriae</name>
    <dbReference type="NCBI Taxonomy" id="643052"/>
    <lineage>
        <taxon>Bacteria</taxon>
        <taxon>Bacillati</taxon>
        <taxon>Actinomycetota</taxon>
        <taxon>Actinomycetes</taxon>
        <taxon>Micromonosporales</taxon>
        <taxon>Micromonosporaceae</taxon>
        <taxon>Allocatelliglobosispora</taxon>
    </lineage>
</organism>
<comment type="caution">
    <text evidence="1">The sequence shown here is derived from an EMBL/GenBank/DDBJ whole genome shotgun (WGS) entry which is preliminary data.</text>
</comment>
<dbReference type="RefSeq" id="WP_184842415.1">
    <property type="nucleotide sequence ID" value="NZ_JACHMN010000003.1"/>
</dbReference>
<sequence>MSVVEDPDPAGPPNALRAARLAWRAAAPGATHLLVVQDDMRLTADFADRCRLAAAALPGEILCFFSEWGSRTSHAVRLATIEGASWVPVLDPYIPTTAVLLPVAVAEGLADFAESATGPDDVQVLRYAAEAGLTPLVSVPNLAEHEICESLIGNDLLMGPRHATLFADDVPGPTAAVDATVSRLRVVPHLGMFEGIATCHVRPGPDAPWHVVKAHDYLAPSGLAVADLLRLYAATVDEVDGARAMRSVVADSMLVQLWLTAFLYGVVAAEWITDVDRLPDVLAAPLVRAGLRTLAPGALRRFVPAQLTPLLGELTAPLVTDAMRLGVLHGLLHGEALWKQSFQ</sequence>
<accession>A0A841C0T2</accession>
<name>A0A841C0T2_9ACTN</name>
<dbReference type="Proteomes" id="UP000587527">
    <property type="component" value="Unassembled WGS sequence"/>
</dbReference>
<evidence type="ECO:0000313" key="1">
    <source>
        <dbReference type="EMBL" id="MBB5872570.1"/>
    </source>
</evidence>
<evidence type="ECO:0000313" key="2">
    <source>
        <dbReference type="Proteomes" id="UP000587527"/>
    </source>
</evidence>